<gene>
    <name evidence="2" type="ORF">CALVIDRAFT_208734</name>
</gene>
<feature type="compositionally biased region" description="Basic and acidic residues" evidence="1">
    <location>
        <begin position="75"/>
        <end position="108"/>
    </location>
</feature>
<feature type="compositionally biased region" description="Polar residues" evidence="1">
    <location>
        <begin position="18"/>
        <end position="34"/>
    </location>
</feature>
<dbReference type="AlphaFoldDB" id="A0A167RAF5"/>
<sequence length="108" mass="11309">MFTRQLARSAARPLRSTRLLSTTPSARADTLASSVKETARAVDKAAGRTLASGIESAQSATESVKEALGAGASQAKDEVPKKVQEGKEKLSQAQRGAERVKKGVEEGV</sequence>
<feature type="region of interest" description="Disordered" evidence="1">
    <location>
        <begin position="1"/>
        <end position="34"/>
    </location>
</feature>
<dbReference type="EMBL" id="KV417268">
    <property type="protein sequence ID" value="KZP00716.1"/>
    <property type="molecule type" value="Genomic_DNA"/>
</dbReference>
<dbReference type="OrthoDB" id="4023585at2759"/>
<organism evidence="2 3">
    <name type="scientific">Calocera viscosa (strain TUFC12733)</name>
    <dbReference type="NCBI Taxonomy" id="1330018"/>
    <lineage>
        <taxon>Eukaryota</taxon>
        <taxon>Fungi</taxon>
        <taxon>Dikarya</taxon>
        <taxon>Basidiomycota</taxon>
        <taxon>Agaricomycotina</taxon>
        <taxon>Dacrymycetes</taxon>
        <taxon>Dacrymycetales</taxon>
        <taxon>Dacrymycetaceae</taxon>
        <taxon>Calocera</taxon>
    </lineage>
</organism>
<protein>
    <submittedName>
        <fullName evidence="2">Uncharacterized protein</fullName>
    </submittedName>
</protein>
<dbReference type="STRING" id="1330018.A0A167RAF5"/>
<name>A0A167RAF5_CALVF</name>
<dbReference type="Proteomes" id="UP000076738">
    <property type="component" value="Unassembled WGS sequence"/>
</dbReference>
<evidence type="ECO:0000256" key="1">
    <source>
        <dbReference type="SAM" id="MobiDB-lite"/>
    </source>
</evidence>
<keyword evidence="3" id="KW-1185">Reference proteome</keyword>
<accession>A0A167RAF5</accession>
<proteinExistence type="predicted"/>
<feature type="region of interest" description="Disordered" evidence="1">
    <location>
        <begin position="53"/>
        <end position="108"/>
    </location>
</feature>
<evidence type="ECO:0000313" key="3">
    <source>
        <dbReference type="Proteomes" id="UP000076738"/>
    </source>
</evidence>
<reference evidence="2 3" key="1">
    <citation type="journal article" date="2016" name="Mol. Biol. Evol.">
        <title>Comparative Genomics of Early-Diverging Mushroom-Forming Fungi Provides Insights into the Origins of Lignocellulose Decay Capabilities.</title>
        <authorList>
            <person name="Nagy L.G."/>
            <person name="Riley R."/>
            <person name="Tritt A."/>
            <person name="Adam C."/>
            <person name="Daum C."/>
            <person name="Floudas D."/>
            <person name="Sun H."/>
            <person name="Yadav J.S."/>
            <person name="Pangilinan J."/>
            <person name="Larsson K.H."/>
            <person name="Matsuura K."/>
            <person name="Barry K."/>
            <person name="Labutti K."/>
            <person name="Kuo R."/>
            <person name="Ohm R.A."/>
            <person name="Bhattacharya S.S."/>
            <person name="Shirouzu T."/>
            <person name="Yoshinaga Y."/>
            <person name="Martin F.M."/>
            <person name="Grigoriev I.V."/>
            <person name="Hibbett D.S."/>
        </authorList>
    </citation>
    <scope>NUCLEOTIDE SEQUENCE [LARGE SCALE GENOMIC DNA]</scope>
    <source>
        <strain evidence="2 3">TUFC12733</strain>
    </source>
</reference>
<evidence type="ECO:0000313" key="2">
    <source>
        <dbReference type="EMBL" id="KZP00716.1"/>
    </source>
</evidence>